<sequence>MAGVVGMRALFTLYQSVKLPCGFWLIPPYLTSRLCSTTTKNNETKPPMNLENESLLENLNLMGVDVKMVRQRQPGVLRKVITNEHGLSLFLQRKGADSKVIASIISRYPRAITRSAEHLEQRWELLRNIFQTDSEIVSIMDRSPESFFRSSDNENLEKNITFLTSLRLKTKDLHRMLTKAPRTFANSLGLNKKMVEFLEGICVELGGKDPQAFAKTVISRNVYILISSTKKVKKNVDYLKASLRLSDAELLALLQGSGAEILDLSNEYLKKNFNNLHQKMVSLGCRKTDVKNLILKFPMVLYLGREKLNTKLECLLKGGIKIKQVVEKPKVLDFSTQNIAERLKELQKVGYDFEKNGINIFDSSKKRFVARIKKLTSQSND</sequence>
<keyword evidence="9" id="KW-0238">DNA-binding</keyword>
<proteinExistence type="inferred from homology"/>
<evidence type="ECO:0000256" key="8">
    <source>
        <dbReference type="ARBA" id="ARBA00023015"/>
    </source>
</evidence>
<dbReference type="GeneID" id="114865919"/>
<dbReference type="RefSeq" id="XP_029023282.1">
    <property type="nucleotide sequence ID" value="XM_029167449.3"/>
</dbReference>
<dbReference type="Proteomes" id="UP000515150">
    <property type="component" value="Chromosome 11"/>
</dbReference>
<name>A0A6P7NTP9_BETSP</name>
<comment type="function">
    <text evidence="12">Transcription termination factor. Binds to a 28 bp region within the tRNA(Leu(uur)) gene at a position immediately adjacent to and downstream of the 16S rRNA gene; this region comprises a tridecamer sequence critical for directing accurate termination. Binds DNA along the major grove and promotes DNA bending and partial unwinding. Promotes base flipping. Transcription termination activity appears to be polarized with highest specificity for transcripts initiated on the light strand.</text>
</comment>
<evidence type="ECO:0000313" key="15">
    <source>
        <dbReference type="RefSeq" id="XP_029023280.1"/>
    </source>
</evidence>
<evidence type="ECO:0000256" key="10">
    <source>
        <dbReference type="ARBA" id="ARBA00023128"/>
    </source>
</evidence>
<evidence type="ECO:0000256" key="3">
    <source>
        <dbReference type="ARBA" id="ARBA00011245"/>
    </source>
</evidence>
<keyword evidence="5" id="KW-0597">Phosphoprotein</keyword>
<keyword evidence="7" id="KW-0809">Transit peptide</keyword>
<reference evidence="14 15" key="1">
    <citation type="submission" date="2025-04" db="UniProtKB">
        <authorList>
            <consortium name="RefSeq"/>
        </authorList>
    </citation>
    <scope>IDENTIFICATION</scope>
</reference>
<dbReference type="GO" id="GO:0003677">
    <property type="term" value="F:DNA binding"/>
    <property type="evidence" value="ECO:0007669"/>
    <property type="project" value="UniProtKB-KW"/>
</dbReference>
<comment type="subunit">
    <text evidence="3">Monomer.</text>
</comment>
<evidence type="ECO:0000313" key="18">
    <source>
        <dbReference type="RefSeq" id="XP_029023283.1"/>
    </source>
</evidence>
<keyword evidence="10" id="KW-0496">Mitochondrion</keyword>
<keyword evidence="13" id="KW-1185">Reference proteome</keyword>
<dbReference type="InterPro" id="IPR038538">
    <property type="entry name" value="MTERF_sf"/>
</dbReference>
<evidence type="ECO:0000256" key="1">
    <source>
        <dbReference type="ARBA" id="ARBA00004173"/>
    </source>
</evidence>
<dbReference type="RefSeq" id="XP_029023283.1">
    <property type="nucleotide sequence ID" value="XM_029167450.3"/>
</dbReference>
<comment type="subcellular location">
    <subcellularLocation>
        <location evidence="1">Mitochondrion</location>
    </subcellularLocation>
</comment>
<dbReference type="RefSeq" id="XP_029023280.1">
    <property type="nucleotide sequence ID" value="XM_029167447.3"/>
</dbReference>
<dbReference type="AlphaFoldDB" id="A0A6P7NTP9"/>
<dbReference type="SMART" id="SM00733">
    <property type="entry name" value="Mterf"/>
    <property type="match status" value="6"/>
</dbReference>
<dbReference type="PANTHER" id="PTHR15437:SF2">
    <property type="entry name" value="TRANSCRIPTION TERMINATION FACTOR 1, MITOCHONDRIAL"/>
    <property type="match status" value="1"/>
</dbReference>
<gene>
    <name evidence="14 15 16 17 18 19" type="primary">LOC114865919</name>
</gene>
<keyword evidence="11" id="KW-0804">Transcription</keyword>
<dbReference type="GO" id="GO:0006393">
    <property type="term" value="P:termination of mitochondrial transcription"/>
    <property type="evidence" value="ECO:0007669"/>
    <property type="project" value="TreeGrafter"/>
</dbReference>
<evidence type="ECO:0000256" key="7">
    <source>
        <dbReference type="ARBA" id="ARBA00022946"/>
    </source>
</evidence>
<dbReference type="PANTHER" id="PTHR15437">
    <property type="entry name" value="TRANSCRIPTION TERMINATION FACTOR, MITOCHONDRIAL"/>
    <property type="match status" value="1"/>
</dbReference>
<organism evidence="13 16">
    <name type="scientific">Betta splendens</name>
    <name type="common">Siamese fighting fish</name>
    <dbReference type="NCBI Taxonomy" id="158456"/>
    <lineage>
        <taxon>Eukaryota</taxon>
        <taxon>Metazoa</taxon>
        <taxon>Chordata</taxon>
        <taxon>Craniata</taxon>
        <taxon>Vertebrata</taxon>
        <taxon>Euteleostomi</taxon>
        <taxon>Actinopterygii</taxon>
        <taxon>Neopterygii</taxon>
        <taxon>Teleostei</taxon>
        <taxon>Neoteleostei</taxon>
        <taxon>Acanthomorphata</taxon>
        <taxon>Anabantaria</taxon>
        <taxon>Anabantiformes</taxon>
        <taxon>Anabantoidei</taxon>
        <taxon>Osphronemidae</taxon>
        <taxon>Betta</taxon>
    </lineage>
</organism>
<keyword evidence="8" id="KW-0805">Transcription regulation</keyword>
<evidence type="ECO:0000313" key="19">
    <source>
        <dbReference type="RefSeq" id="XP_029023284.1"/>
    </source>
</evidence>
<dbReference type="Gene3D" id="1.25.70.10">
    <property type="entry name" value="Transcription termination factor 3, mitochondrial"/>
    <property type="match status" value="1"/>
</dbReference>
<evidence type="ECO:0000313" key="14">
    <source>
        <dbReference type="RefSeq" id="XP_029023279.1"/>
    </source>
</evidence>
<dbReference type="InterPro" id="IPR003690">
    <property type="entry name" value="MTERF"/>
</dbReference>
<evidence type="ECO:0000313" key="13">
    <source>
        <dbReference type="Proteomes" id="UP000515150"/>
    </source>
</evidence>
<keyword evidence="6" id="KW-0677">Repeat</keyword>
<dbReference type="KEGG" id="bspl:114865919"/>
<evidence type="ECO:0000256" key="11">
    <source>
        <dbReference type="ARBA" id="ARBA00023163"/>
    </source>
</evidence>
<comment type="similarity">
    <text evidence="2">Belongs to the mTERF family.</text>
</comment>
<evidence type="ECO:0000256" key="4">
    <source>
        <dbReference type="ARBA" id="ARBA00022472"/>
    </source>
</evidence>
<dbReference type="OrthoDB" id="637682at2759"/>
<keyword evidence="4" id="KW-0806">Transcription termination</keyword>
<evidence type="ECO:0000313" key="16">
    <source>
        <dbReference type="RefSeq" id="XP_029023281.1"/>
    </source>
</evidence>
<protein>
    <submittedName>
        <fullName evidence="14 15">Transcription termination factor 1, mitochondrial</fullName>
    </submittedName>
</protein>
<evidence type="ECO:0000256" key="12">
    <source>
        <dbReference type="ARBA" id="ARBA00037520"/>
    </source>
</evidence>
<dbReference type="RefSeq" id="XP_029023279.1">
    <property type="nucleotide sequence ID" value="XM_029167446.3"/>
</dbReference>
<dbReference type="Pfam" id="PF02536">
    <property type="entry name" value="mTERF"/>
    <property type="match status" value="1"/>
</dbReference>
<evidence type="ECO:0000256" key="6">
    <source>
        <dbReference type="ARBA" id="ARBA00022737"/>
    </source>
</evidence>
<dbReference type="GO" id="GO:0005759">
    <property type="term" value="C:mitochondrial matrix"/>
    <property type="evidence" value="ECO:0007669"/>
    <property type="project" value="TreeGrafter"/>
</dbReference>
<evidence type="ECO:0000256" key="2">
    <source>
        <dbReference type="ARBA" id="ARBA00007692"/>
    </source>
</evidence>
<dbReference type="RefSeq" id="XP_029023281.1">
    <property type="nucleotide sequence ID" value="XM_029167448.3"/>
</dbReference>
<evidence type="ECO:0000256" key="5">
    <source>
        <dbReference type="ARBA" id="ARBA00022553"/>
    </source>
</evidence>
<accession>A0A6P7NTP9</accession>
<dbReference type="RefSeq" id="XP_029023284.1">
    <property type="nucleotide sequence ID" value="XM_029167451.2"/>
</dbReference>
<dbReference type="GeneTree" id="ENSGT00530000063817"/>
<evidence type="ECO:0000313" key="17">
    <source>
        <dbReference type="RefSeq" id="XP_029023282.1"/>
    </source>
</evidence>
<evidence type="ECO:0000256" key="9">
    <source>
        <dbReference type="ARBA" id="ARBA00023125"/>
    </source>
</evidence>